<dbReference type="SUPFAM" id="SSF55895">
    <property type="entry name" value="Ribonuclease Rh-like"/>
    <property type="match status" value="1"/>
</dbReference>
<dbReference type="GO" id="GO:0003723">
    <property type="term" value="F:RNA binding"/>
    <property type="evidence" value="ECO:0007669"/>
    <property type="project" value="InterPro"/>
</dbReference>
<evidence type="ECO:0000256" key="2">
    <source>
        <dbReference type="RuleBase" id="RU004328"/>
    </source>
</evidence>
<dbReference type="InterPro" id="IPR018188">
    <property type="entry name" value="RNase_T2_His_AS_1"/>
</dbReference>
<dbReference type="Gene3D" id="3.90.730.10">
    <property type="entry name" value="Ribonuclease T2-like"/>
    <property type="match status" value="1"/>
</dbReference>
<dbReference type="AlphaFoldDB" id="A0A2U2DYE3"/>
<dbReference type="PANTHER" id="PTHR11240:SF22">
    <property type="entry name" value="RIBONUCLEASE T2"/>
    <property type="match status" value="1"/>
</dbReference>
<dbReference type="GO" id="GO:0033897">
    <property type="term" value="F:ribonuclease T2 activity"/>
    <property type="evidence" value="ECO:0007669"/>
    <property type="project" value="InterPro"/>
</dbReference>
<dbReference type="Proteomes" id="UP000245252">
    <property type="component" value="Unassembled WGS sequence"/>
</dbReference>
<organism evidence="4 5">
    <name type="scientific">Metarhizobium album</name>
    <dbReference type="NCBI Taxonomy" id="2182425"/>
    <lineage>
        <taxon>Bacteria</taxon>
        <taxon>Pseudomonadati</taxon>
        <taxon>Pseudomonadota</taxon>
        <taxon>Alphaproteobacteria</taxon>
        <taxon>Hyphomicrobiales</taxon>
        <taxon>Rhizobiaceae</taxon>
        <taxon>Metarhizobium</taxon>
    </lineage>
</organism>
<dbReference type="InterPro" id="IPR001568">
    <property type="entry name" value="RNase_T2-like"/>
</dbReference>
<dbReference type="RefSeq" id="WP_109456844.1">
    <property type="nucleotide sequence ID" value="NZ_QFBC01000001.1"/>
</dbReference>
<keyword evidence="5" id="KW-1185">Reference proteome</keyword>
<comment type="similarity">
    <text evidence="1 2">Belongs to the RNase T2 family.</text>
</comment>
<dbReference type="OrthoDB" id="4720638at2"/>
<keyword evidence="3" id="KW-0732">Signal</keyword>
<dbReference type="CDD" id="cd01062">
    <property type="entry name" value="RNase_T2_prok"/>
    <property type="match status" value="1"/>
</dbReference>
<dbReference type="GO" id="GO:0006401">
    <property type="term" value="P:RNA catabolic process"/>
    <property type="evidence" value="ECO:0007669"/>
    <property type="project" value="TreeGrafter"/>
</dbReference>
<dbReference type="PANTHER" id="PTHR11240">
    <property type="entry name" value="RIBONUCLEASE T2"/>
    <property type="match status" value="1"/>
</dbReference>
<dbReference type="EMBL" id="QFBC01000001">
    <property type="protein sequence ID" value="PWE58326.1"/>
    <property type="molecule type" value="Genomic_DNA"/>
</dbReference>
<dbReference type="InterPro" id="IPR039378">
    <property type="entry name" value="RNase_T2_prok"/>
</dbReference>
<gene>
    <name evidence="4" type="ORF">DEM27_03955</name>
</gene>
<evidence type="ECO:0000256" key="3">
    <source>
        <dbReference type="SAM" id="SignalP"/>
    </source>
</evidence>
<proteinExistence type="inferred from homology"/>
<feature type="chain" id="PRO_5015595249" evidence="3">
    <location>
        <begin position="21"/>
        <end position="242"/>
    </location>
</feature>
<reference evidence="4 5" key="1">
    <citation type="submission" date="2018-05" db="EMBL/GenBank/DDBJ databases">
        <title>The draft genome of strain NS-104.</title>
        <authorList>
            <person name="Hang P."/>
            <person name="Jiang J."/>
        </authorList>
    </citation>
    <scope>NUCLEOTIDE SEQUENCE [LARGE SCALE GENOMIC DNA]</scope>
    <source>
        <strain evidence="4 5">NS-104</strain>
    </source>
</reference>
<name>A0A2U2DYE3_9HYPH</name>
<dbReference type="InterPro" id="IPR036430">
    <property type="entry name" value="RNase_T2-like_sf"/>
</dbReference>
<comment type="caution">
    <text evidence="4">The sequence shown here is derived from an EMBL/GenBank/DDBJ whole genome shotgun (WGS) entry which is preliminary data.</text>
</comment>
<accession>A0A2U2DYE3</accession>
<evidence type="ECO:0000313" key="4">
    <source>
        <dbReference type="EMBL" id="PWE58326.1"/>
    </source>
</evidence>
<evidence type="ECO:0000256" key="1">
    <source>
        <dbReference type="ARBA" id="ARBA00007469"/>
    </source>
</evidence>
<dbReference type="PROSITE" id="PS00530">
    <property type="entry name" value="RNASE_T2_1"/>
    <property type="match status" value="1"/>
</dbReference>
<protein>
    <submittedName>
        <fullName evidence="4">Ribonuclease</fullName>
    </submittedName>
</protein>
<feature type="signal peptide" evidence="3">
    <location>
        <begin position="1"/>
        <end position="20"/>
    </location>
</feature>
<dbReference type="Pfam" id="PF00445">
    <property type="entry name" value="Ribonuclease_T2"/>
    <property type="match status" value="1"/>
</dbReference>
<evidence type="ECO:0000313" key="5">
    <source>
        <dbReference type="Proteomes" id="UP000245252"/>
    </source>
</evidence>
<sequence>MRRYSGLGALLIFMAAAAWFAIGDKQAPQRNECQDSGNCRTEKRDTAPVPTSTGGFDFYVLALSWSPTYCSSDEGSGNRQQCGTDKDYGFIVHGLWPQNERGYPESCDSREPERVPDSLGRSLFDIMPSMGLIGHQWRKHGTCSGLSQADYFKTLRAAWNRLSIPADLRRPQTSKRLSGDEIVRKMTAANAGLGKDAIALTCNDGQLDEIRICFTKDLKFRDCAGAGRQSCRKNTVTLPAAP</sequence>